<dbReference type="CDD" id="cd19079">
    <property type="entry name" value="AKR_EcYajO-like"/>
    <property type="match status" value="1"/>
</dbReference>
<dbReference type="STRING" id="1064592.G0VK50"/>
<protein>
    <recommendedName>
        <fullName evidence="2">NADP-dependent oxidoreductase domain-containing protein</fullName>
    </recommendedName>
</protein>
<dbReference type="RefSeq" id="XP_003678226.1">
    <property type="nucleotide sequence ID" value="XM_003678178.1"/>
</dbReference>
<dbReference type="OrthoDB" id="48988at2759"/>
<dbReference type="EMBL" id="HE576760">
    <property type="protein sequence ID" value="CCC71884.1"/>
    <property type="molecule type" value="Genomic_DNA"/>
</dbReference>
<evidence type="ECO:0000313" key="4">
    <source>
        <dbReference type="Proteomes" id="UP000001640"/>
    </source>
</evidence>
<sequence length="344" mass="39017">MGLVKQVRLGNTGLKISPILIGCMSYGDKEWADWLIDDKEEIFKILKYCYDRGLRTYDTADVYSNGLSERLLGEFLKRYKIKRETVVIFTKVFCPVDETLPLTHGRQAIYDESVNLDLTNQKGLSRKHIVAGVANSVERLGTYVDVLQIHRLDHETSMEEIMRSLNDVILSGQVRYIGASSMRATEFAELQFIAEKNGWFKFVSSQSYYNLLNREDERELIPFAKKHGIGLVPWSPNARGILTRPLDESTPTGRSDNIVKKLHLNALMEDEKEIVKRVQKIAQKKSVSMAMVSIAWSIKKGCNPIVGLSSISRAAEAIGALDVHLTEEEVTYLEETYQPKKPVN</sequence>
<dbReference type="FunFam" id="3.20.20.100:FF:000004">
    <property type="entry name" value="Oxidoreductase, aldo/keto reductase"/>
    <property type="match status" value="1"/>
</dbReference>
<dbReference type="InterPro" id="IPR036812">
    <property type="entry name" value="NAD(P)_OxRdtase_dom_sf"/>
</dbReference>
<dbReference type="Pfam" id="PF00248">
    <property type="entry name" value="Aldo_ket_red"/>
    <property type="match status" value="1"/>
</dbReference>
<dbReference type="AlphaFoldDB" id="G0VK50"/>
<feature type="domain" description="NADP-dependent oxidoreductase" evidence="2">
    <location>
        <begin position="19"/>
        <end position="336"/>
    </location>
</feature>
<dbReference type="HOGENOM" id="CLU_023205_2_0_1"/>
<keyword evidence="4" id="KW-1185">Reference proteome</keyword>
<evidence type="ECO:0000259" key="2">
    <source>
        <dbReference type="Pfam" id="PF00248"/>
    </source>
</evidence>
<dbReference type="SUPFAM" id="SSF51430">
    <property type="entry name" value="NAD(P)-linked oxidoreductase"/>
    <property type="match status" value="1"/>
</dbReference>
<evidence type="ECO:0000313" key="3">
    <source>
        <dbReference type="EMBL" id="CCC71884.1"/>
    </source>
</evidence>
<dbReference type="PANTHER" id="PTHR43364:SF15">
    <property type="entry name" value="ARYL-ALCOHOL DEHYDROGENASE AAD16-RELATED"/>
    <property type="match status" value="1"/>
</dbReference>
<dbReference type="PANTHER" id="PTHR43364">
    <property type="entry name" value="NADH-SPECIFIC METHYLGLYOXAL REDUCTASE-RELATED"/>
    <property type="match status" value="1"/>
</dbReference>
<dbReference type="GeneID" id="96905571"/>
<dbReference type="KEGG" id="ncs:NCAS_0I02160"/>
<dbReference type="Proteomes" id="UP000001640">
    <property type="component" value="Chromosome 9"/>
</dbReference>
<dbReference type="OMA" id="PDHDWST"/>
<dbReference type="GO" id="GO:0005829">
    <property type="term" value="C:cytosol"/>
    <property type="evidence" value="ECO:0007669"/>
    <property type="project" value="UniProtKB-ARBA"/>
</dbReference>
<dbReference type="eggNOG" id="KOG1575">
    <property type="taxonomic scope" value="Eukaryota"/>
</dbReference>
<dbReference type="Gene3D" id="3.20.20.100">
    <property type="entry name" value="NADP-dependent oxidoreductase domain"/>
    <property type="match status" value="1"/>
</dbReference>
<accession>G0VK50</accession>
<dbReference type="InterPro" id="IPR023210">
    <property type="entry name" value="NADP_OxRdtase_dom"/>
</dbReference>
<evidence type="ECO:0000256" key="1">
    <source>
        <dbReference type="ARBA" id="ARBA00023002"/>
    </source>
</evidence>
<reference evidence="3 4" key="1">
    <citation type="journal article" date="2011" name="Proc. Natl. Acad. Sci. U.S.A.">
        <title>Evolutionary erosion of yeast sex chromosomes by mating-type switching accidents.</title>
        <authorList>
            <person name="Gordon J.L."/>
            <person name="Armisen D."/>
            <person name="Proux-Wera E."/>
            <person name="Oheigeartaigh S.S."/>
            <person name="Byrne K.P."/>
            <person name="Wolfe K.H."/>
        </authorList>
    </citation>
    <scope>NUCLEOTIDE SEQUENCE [LARGE SCALE GENOMIC DNA]</scope>
    <source>
        <strain evidence="4">ATCC 76901 / BCRC 22586 / CBS 4309 / NBRC 1992 / NRRL Y-12630</strain>
    </source>
</reference>
<dbReference type="GO" id="GO:0016491">
    <property type="term" value="F:oxidoreductase activity"/>
    <property type="evidence" value="ECO:0007669"/>
    <property type="project" value="UniProtKB-KW"/>
</dbReference>
<proteinExistence type="predicted"/>
<keyword evidence="1" id="KW-0560">Oxidoreductase</keyword>
<reference key="2">
    <citation type="submission" date="2011-08" db="EMBL/GenBank/DDBJ databases">
        <title>Genome sequence of Naumovozyma castellii.</title>
        <authorList>
            <person name="Gordon J.L."/>
            <person name="Armisen D."/>
            <person name="Proux-Wera E."/>
            <person name="OhEigeartaigh S.S."/>
            <person name="Byrne K.P."/>
            <person name="Wolfe K.H."/>
        </authorList>
    </citation>
    <scope>NUCLEOTIDE SEQUENCE</scope>
    <source>
        <strain>Type strain:CBS 4309</strain>
    </source>
</reference>
<organism evidence="3 4">
    <name type="scientific">Naumovozyma castellii</name>
    <name type="common">Yeast</name>
    <name type="synonym">Saccharomyces castellii</name>
    <dbReference type="NCBI Taxonomy" id="27288"/>
    <lineage>
        <taxon>Eukaryota</taxon>
        <taxon>Fungi</taxon>
        <taxon>Dikarya</taxon>
        <taxon>Ascomycota</taxon>
        <taxon>Saccharomycotina</taxon>
        <taxon>Saccharomycetes</taxon>
        <taxon>Saccharomycetales</taxon>
        <taxon>Saccharomycetaceae</taxon>
        <taxon>Naumovozyma</taxon>
    </lineage>
</organism>
<dbReference type="InParanoid" id="G0VK50"/>
<gene>
    <name evidence="3" type="primary">NCAS0I02160</name>
    <name evidence="3" type="ordered locus">NCAS_0I02160</name>
</gene>
<name>G0VK50_NAUCA</name>
<dbReference type="InterPro" id="IPR050523">
    <property type="entry name" value="AKR_Detox_Biosynth"/>
</dbReference>